<dbReference type="PANTHER" id="PTHR43065:SF48">
    <property type="entry name" value="HISTIDINE KINASE"/>
    <property type="match status" value="1"/>
</dbReference>
<proteinExistence type="predicted"/>
<dbReference type="PROSITE" id="PS50042">
    <property type="entry name" value="CNMP_BINDING_3"/>
    <property type="match status" value="1"/>
</dbReference>
<dbReference type="InterPro" id="IPR000595">
    <property type="entry name" value="cNMP-bd_dom"/>
</dbReference>
<dbReference type="SUPFAM" id="SSF55874">
    <property type="entry name" value="ATPase domain of HSP90 chaperone/DNA topoisomerase II/histidine kinase"/>
    <property type="match status" value="1"/>
</dbReference>
<evidence type="ECO:0000313" key="5">
    <source>
        <dbReference type="EMBL" id="MFC5862598.1"/>
    </source>
</evidence>
<dbReference type="EC" id="2.7.13.3" evidence="2"/>
<dbReference type="InterPro" id="IPR014710">
    <property type="entry name" value="RmlC-like_jellyroll"/>
</dbReference>
<dbReference type="InterPro" id="IPR003594">
    <property type="entry name" value="HATPase_dom"/>
</dbReference>
<accession>A0ABW1EGW1</accession>
<dbReference type="SMART" id="SM00387">
    <property type="entry name" value="HATPase_c"/>
    <property type="match status" value="1"/>
</dbReference>
<dbReference type="InterPro" id="IPR005467">
    <property type="entry name" value="His_kinase_dom"/>
</dbReference>
<dbReference type="RefSeq" id="WP_263336166.1">
    <property type="nucleotide sequence ID" value="NZ_JAGSYH010000003.1"/>
</dbReference>
<dbReference type="PROSITE" id="PS50109">
    <property type="entry name" value="HIS_KIN"/>
    <property type="match status" value="1"/>
</dbReference>
<dbReference type="Gene3D" id="3.30.565.10">
    <property type="entry name" value="Histidine kinase-like ATPase, C-terminal domain"/>
    <property type="match status" value="1"/>
</dbReference>
<dbReference type="PRINTS" id="PR00344">
    <property type="entry name" value="BCTRLSENSOR"/>
</dbReference>
<name>A0ABW1EGW1_9BACT</name>
<dbReference type="InterPro" id="IPR018490">
    <property type="entry name" value="cNMP-bd_dom_sf"/>
</dbReference>
<keyword evidence="6" id="KW-1185">Reference proteome</keyword>
<comment type="catalytic activity">
    <reaction evidence="1">
        <text>ATP + protein L-histidine = ADP + protein N-phospho-L-histidine.</text>
        <dbReference type="EC" id="2.7.13.3"/>
    </reaction>
</comment>
<evidence type="ECO:0000256" key="1">
    <source>
        <dbReference type="ARBA" id="ARBA00000085"/>
    </source>
</evidence>
<dbReference type="SUPFAM" id="SSF51206">
    <property type="entry name" value="cAMP-binding domain-like"/>
    <property type="match status" value="1"/>
</dbReference>
<dbReference type="InterPro" id="IPR004358">
    <property type="entry name" value="Sig_transdc_His_kin-like_C"/>
</dbReference>
<feature type="domain" description="Cyclic nucleotide-binding" evidence="3">
    <location>
        <begin position="65"/>
        <end position="148"/>
    </location>
</feature>
<protein>
    <recommendedName>
        <fullName evidence="2">histidine kinase</fullName>
        <ecNumber evidence="2">2.7.13.3</ecNumber>
    </recommendedName>
</protein>
<reference evidence="6" key="1">
    <citation type="journal article" date="2019" name="Int. J. Syst. Evol. Microbiol.">
        <title>The Global Catalogue of Microorganisms (GCM) 10K type strain sequencing project: providing services to taxonomists for standard genome sequencing and annotation.</title>
        <authorList>
            <consortium name="The Broad Institute Genomics Platform"/>
            <consortium name="The Broad Institute Genome Sequencing Center for Infectious Disease"/>
            <person name="Wu L."/>
            <person name="Ma J."/>
        </authorList>
    </citation>
    <scope>NUCLEOTIDE SEQUENCE [LARGE SCALE GENOMIC DNA]</scope>
    <source>
        <strain evidence="6">JCM 4087</strain>
    </source>
</reference>
<dbReference type="PANTHER" id="PTHR43065">
    <property type="entry name" value="SENSOR HISTIDINE KINASE"/>
    <property type="match status" value="1"/>
</dbReference>
<dbReference type="EMBL" id="JBHSPH010000002">
    <property type="protein sequence ID" value="MFC5862598.1"/>
    <property type="molecule type" value="Genomic_DNA"/>
</dbReference>
<dbReference type="Pfam" id="PF02518">
    <property type="entry name" value="HATPase_c"/>
    <property type="match status" value="1"/>
</dbReference>
<keyword evidence="5" id="KW-0547">Nucleotide-binding</keyword>
<evidence type="ECO:0000313" key="6">
    <source>
        <dbReference type="Proteomes" id="UP001596091"/>
    </source>
</evidence>
<organism evidence="5 6">
    <name type="scientific">Acidicapsa dinghuensis</name>
    <dbReference type="NCBI Taxonomy" id="2218256"/>
    <lineage>
        <taxon>Bacteria</taxon>
        <taxon>Pseudomonadati</taxon>
        <taxon>Acidobacteriota</taxon>
        <taxon>Terriglobia</taxon>
        <taxon>Terriglobales</taxon>
        <taxon>Acidobacteriaceae</taxon>
        <taxon>Acidicapsa</taxon>
    </lineage>
</organism>
<dbReference type="Proteomes" id="UP001596091">
    <property type="component" value="Unassembled WGS sequence"/>
</dbReference>
<evidence type="ECO:0000259" key="3">
    <source>
        <dbReference type="PROSITE" id="PS50042"/>
    </source>
</evidence>
<dbReference type="Gene3D" id="2.60.120.10">
    <property type="entry name" value="Jelly Rolls"/>
    <property type="match status" value="1"/>
</dbReference>
<gene>
    <name evidence="5" type="ORF">ACFPT7_09875</name>
</gene>
<keyword evidence="5" id="KW-0067">ATP-binding</keyword>
<sequence>MDTENQITTERVSLDDYAERLTEAFPGTGVKPEQLCGLGDADLLRVPANVTFYDSTAGNAPMRALWVLLEGEAVADKVEADGSQMRAYAGKAPESFGEVFLLAGKAPPMLAKAVQPSVILRIDESSFWNLMACCEPIRKKVLINMSARLKVLQAEAAHREKLVSLGTLAAGLMHELHNPGSAAKRAASQLRVNLTRLQELSLRQASKPKTPLQLECMHDLLAHAMHSCKAPAMSSLDQADAEEAMSEWLDSSGVENAYKIGPALVAIGFEKEELECARTAFENGSLSDALNWLEALVSSISLVCAIEESVSRVSDLVMAVKKFAYDDRCTLRDVDVHDSIQSTLTILGHKMRQRQITVQKHFDAAQPNIRTTGVAISQVWTNLLDNAIDASPEGGQIDVKTWSEPDYLAIAIVDHGSGIPEEIREKIFEPFFTTKPVGKGTGLGLEIVQRIVTQSFGGKIQIDSKPGETKFIVRLPQAAGLPA</sequence>
<dbReference type="Gene3D" id="1.10.287.130">
    <property type="match status" value="1"/>
</dbReference>
<comment type="caution">
    <text evidence="5">The sequence shown here is derived from an EMBL/GenBank/DDBJ whole genome shotgun (WGS) entry which is preliminary data.</text>
</comment>
<dbReference type="InterPro" id="IPR036890">
    <property type="entry name" value="HATPase_C_sf"/>
</dbReference>
<feature type="domain" description="Histidine kinase" evidence="4">
    <location>
        <begin position="306"/>
        <end position="479"/>
    </location>
</feature>
<dbReference type="GO" id="GO:0005524">
    <property type="term" value="F:ATP binding"/>
    <property type="evidence" value="ECO:0007669"/>
    <property type="project" value="UniProtKB-KW"/>
</dbReference>
<evidence type="ECO:0000256" key="2">
    <source>
        <dbReference type="ARBA" id="ARBA00012438"/>
    </source>
</evidence>
<evidence type="ECO:0000259" key="4">
    <source>
        <dbReference type="PROSITE" id="PS50109"/>
    </source>
</evidence>